<dbReference type="Pfam" id="PF04459">
    <property type="entry name" value="DUF512"/>
    <property type="match status" value="1"/>
</dbReference>
<dbReference type="InterPro" id="IPR013785">
    <property type="entry name" value="Aldolase_TIM"/>
</dbReference>
<dbReference type="SUPFAM" id="SSF50156">
    <property type="entry name" value="PDZ domain-like"/>
    <property type="match status" value="1"/>
</dbReference>
<feature type="domain" description="PDZ" evidence="2">
    <location>
        <begin position="5"/>
        <end position="53"/>
    </location>
</feature>
<dbReference type="InterPro" id="IPR045375">
    <property type="entry name" value="Put_radical_SAM-like_N"/>
</dbReference>
<dbReference type="SUPFAM" id="SSF102114">
    <property type="entry name" value="Radical SAM enzymes"/>
    <property type="match status" value="1"/>
</dbReference>
<keyword evidence="5" id="KW-1185">Reference proteome</keyword>
<feature type="domain" description="DUF512" evidence="1">
    <location>
        <begin position="219"/>
        <end position="427"/>
    </location>
</feature>
<dbReference type="InterPro" id="IPR007549">
    <property type="entry name" value="DUF512"/>
</dbReference>
<evidence type="ECO:0000313" key="5">
    <source>
        <dbReference type="Proteomes" id="UP001224418"/>
    </source>
</evidence>
<name>A0ABU0JPJ6_HATLI</name>
<dbReference type="Pfam" id="PF17820">
    <property type="entry name" value="PDZ_6"/>
    <property type="match status" value="1"/>
</dbReference>
<evidence type="ECO:0000259" key="2">
    <source>
        <dbReference type="Pfam" id="PF17820"/>
    </source>
</evidence>
<dbReference type="EMBL" id="JAUSWN010000004">
    <property type="protein sequence ID" value="MDQ0478979.1"/>
    <property type="molecule type" value="Genomic_DNA"/>
</dbReference>
<dbReference type="InterPro" id="IPR041489">
    <property type="entry name" value="PDZ_6"/>
</dbReference>
<comment type="caution">
    <text evidence="4">The sequence shown here is derived from an EMBL/GenBank/DDBJ whole genome shotgun (WGS) entry which is preliminary data.</text>
</comment>
<sequence>MKNLISKVKPNSIAEEVGIEVGDFLISIDDTEIKDIIDYKFLTTDEELVITIEKSNGEIWDIEIEKDYDEEIGIEFQKSIMDGARSCMNKCIFCFIDQMPKGMRKTLYFKDDDSRLSFLQGNFVTLTNMKEEDIERIIKYKISPINISIHTTNPELRKKMLNNRFAGKAYDYMKRFAEAGIIMNCQLVLCPGINNGEEFYRTINDLYKLYPYVNDIAAVPVGVTKFREGLFELKTYTKESAKKEIEDLKPMQEKFMKEIQTPFVRLSDEFYVLAGEEVPNYDFYNGFGQLEDGIGMIRILRHNIHNSLDNLNLNKKGSFTVVTGVSAYNEINNICKSIKDRNPNIKIEVKKIINYFFGETITVAGLLTGKDIMEQLKKGEIGDNIILPNNVIRKGYELSDDNKQILLDDYTIEDLQKELDRKIILCDYTGEDLINIINEYSEEE</sequence>
<organism evidence="4 5">
    <name type="scientific">Hathewaya limosa</name>
    <name type="common">Clostridium limosum</name>
    <dbReference type="NCBI Taxonomy" id="1536"/>
    <lineage>
        <taxon>Bacteria</taxon>
        <taxon>Bacillati</taxon>
        <taxon>Bacillota</taxon>
        <taxon>Clostridia</taxon>
        <taxon>Eubacteriales</taxon>
        <taxon>Clostridiaceae</taxon>
        <taxon>Hathewaya</taxon>
    </lineage>
</organism>
<accession>A0ABU0JPJ6</accession>
<dbReference type="RefSeq" id="WP_307355129.1">
    <property type="nucleotide sequence ID" value="NZ_BAAACJ010000041.1"/>
</dbReference>
<evidence type="ECO:0000259" key="3">
    <source>
        <dbReference type="Pfam" id="PF19238"/>
    </source>
</evidence>
<proteinExistence type="predicted"/>
<dbReference type="Gene3D" id="3.20.20.70">
    <property type="entry name" value="Aldolase class I"/>
    <property type="match status" value="1"/>
</dbReference>
<reference evidence="4 5" key="1">
    <citation type="submission" date="2023-07" db="EMBL/GenBank/DDBJ databases">
        <title>Genomic Encyclopedia of Type Strains, Phase IV (KMG-IV): sequencing the most valuable type-strain genomes for metagenomic binning, comparative biology and taxonomic classification.</title>
        <authorList>
            <person name="Goeker M."/>
        </authorList>
    </citation>
    <scope>NUCLEOTIDE SEQUENCE [LARGE SCALE GENOMIC DNA]</scope>
    <source>
        <strain evidence="4 5">DSM 1400</strain>
    </source>
</reference>
<dbReference type="Proteomes" id="UP001224418">
    <property type="component" value="Unassembled WGS sequence"/>
</dbReference>
<dbReference type="InterPro" id="IPR058240">
    <property type="entry name" value="rSAM_sf"/>
</dbReference>
<feature type="domain" description="Putative radical SAM N-terminal" evidence="3">
    <location>
        <begin position="66"/>
        <end position="216"/>
    </location>
</feature>
<evidence type="ECO:0000313" key="4">
    <source>
        <dbReference type="EMBL" id="MDQ0478979.1"/>
    </source>
</evidence>
<protein>
    <submittedName>
        <fullName evidence="4">Radical SAM enzyme (TIGR03279 family)</fullName>
    </submittedName>
</protein>
<dbReference type="Pfam" id="PF19238">
    <property type="entry name" value="Radical_SAM_2"/>
    <property type="match status" value="1"/>
</dbReference>
<evidence type="ECO:0000259" key="1">
    <source>
        <dbReference type="Pfam" id="PF04459"/>
    </source>
</evidence>
<dbReference type="Gene3D" id="2.30.42.10">
    <property type="match status" value="1"/>
</dbReference>
<gene>
    <name evidence="4" type="ORF">QOZ93_000707</name>
</gene>
<dbReference type="InterPro" id="IPR036034">
    <property type="entry name" value="PDZ_sf"/>
</dbReference>